<dbReference type="Gene3D" id="3.30.70.240">
    <property type="match status" value="1"/>
</dbReference>
<sequence length="210" mass="22904">MGEEAKRYRVPSRVHRVEQEIQKSRFLTTAAPAPTVEEARAFIARVREEFPDATHNCWAFAVGPPGSTAQVGMSDDGEPHGTAGRPMLTALLHGGVGEVAVVVTRYFGGTLLGKGGLVRAYTACVQQVLESLPTLERVRKVRVAVELEYASVDGVRRMLAAHEAELVAETYAVTVGYQLLLPEHQLEAFHKALLDQTQGEVLFEVLDAEP</sequence>
<feature type="domain" description="UPF0029" evidence="3">
    <location>
        <begin position="145"/>
        <end position="199"/>
    </location>
</feature>
<dbReference type="PANTHER" id="PTHR16301">
    <property type="entry name" value="IMPACT-RELATED"/>
    <property type="match status" value="1"/>
</dbReference>
<dbReference type="OrthoDB" id="9813771at2"/>
<dbReference type="GO" id="GO:0005737">
    <property type="term" value="C:cytoplasm"/>
    <property type="evidence" value="ECO:0007669"/>
    <property type="project" value="TreeGrafter"/>
</dbReference>
<evidence type="ECO:0008006" key="6">
    <source>
        <dbReference type="Google" id="ProtNLM"/>
    </source>
</evidence>
<dbReference type="RefSeq" id="WP_095978192.1">
    <property type="nucleotide sequence ID" value="NZ_CP022163.1"/>
</dbReference>
<dbReference type="InterPro" id="IPR023582">
    <property type="entry name" value="Impact"/>
</dbReference>
<feature type="domain" description="Impact N-terminal" evidence="2">
    <location>
        <begin position="22"/>
        <end position="129"/>
    </location>
</feature>
<evidence type="ECO:0000259" key="2">
    <source>
        <dbReference type="Pfam" id="PF01205"/>
    </source>
</evidence>
<organism evidence="4 5">
    <name type="scientific">Melittangium boletus DSM 14713</name>
    <dbReference type="NCBI Taxonomy" id="1294270"/>
    <lineage>
        <taxon>Bacteria</taxon>
        <taxon>Pseudomonadati</taxon>
        <taxon>Myxococcota</taxon>
        <taxon>Myxococcia</taxon>
        <taxon>Myxococcales</taxon>
        <taxon>Cystobacterineae</taxon>
        <taxon>Archangiaceae</taxon>
        <taxon>Melittangium</taxon>
    </lineage>
</organism>
<dbReference type="NCBIfam" id="TIGR00257">
    <property type="entry name" value="IMPACT_YIGZ"/>
    <property type="match status" value="1"/>
</dbReference>
<name>A0A250IET6_9BACT</name>
<dbReference type="InterPro" id="IPR020568">
    <property type="entry name" value="Ribosomal_Su5_D2-typ_SF"/>
</dbReference>
<reference evidence="4 5" key="1">
    <citation type="submission" date="2017-06" db="EMBL/GenBank/DDBJ databases">
        <authorList>
            <person name="Kim H.J."/>
            <person name="Triplett B.A."/>
        </authorList>
    </citation>
    <scope>NUCLEOTIDE SEQUENCE [LARGE SCALE GENOMIC DNA]</scope>
    <source>
        <strain evidence="4 5">DSM 14713</strain>
    </source>
</reference>
<dbReference type="SUPFAM" id="SSF54211">
    <property type="entry name" value="Ribosomal protein S5 domain 2-like"/>
    <property type="match status" value="1"/>
</dbReference>
<dbReference type="InterPro" id="IPR015269">
    <property type="entry name" value="UPF0029_Impact_C"/>
</dbReference>
<proteinExistence type="inferred from homology"/>
<dbReference type="Pfam" id="PF01205">
    <property type="entry name" value="Impact_N"/>
    <property type="match status" value="1"/>
</dbReference>
<dbReference type="InterPro" id="IPR036956">
    <property type="entry name" value="Impact_N_sf"/>
</dbReference>
<dbReference type="Pfam" id="PF09186">
    <property type="entry name" value="DUF1949"/>
    <property type="match status" value="1"/>
</dbReference>
<dbReference type="AlphaFoldDB" id="A0A250IET6"/>
<dbReference type="InterPro" id="IPR020569">
    <property type="entry name" value="UPF0029_Impact_CS"/>
</dbReference>
<dbReference type="SUPFAM" id="SSF54980">
    <property type="entry name" value="EF-G C-terminal domain-like"/>
    <property type="match status" value="1"/>
</dbReference>
<dbReference type="InterPro" id="IPR001498">
    <property type="entry name" value="Impact_N"/>
</dbReference>
<dbReference type="PANTHER" id="PTHR16301:SF20">
    <property type="entry name" value="IMPACT FAMILY MEMBER YIGZ"/>
    <property type="match status" value="1"/>
</dbReference>
<dbReference type="InterPro" id="IPR015796">
    <property type="entry name" value="Impact_YigZ-like"/>
</dbReference>
<evidence type="ECO:0000313" key="4">
    <source>
        <dbReference type="EMBL" id="ATB29651.1"/>
    </source>
</evidence>
<evidence type="ECO:0000256" key="1">
    <source>
        <dbReference type="ARBA" id="ARBA00007665"/>
    </source>
</evidence>
<protein>
    <recommendedName>
        <fullName evidence="6">YigZ family protein</fullName>
    </recommendedName>
</protein>
<comment type="similarity">
    <text evidence="1">Belongs to the IMPACT family.</text>
</comment>
<accession>A0A250IET6</accession>
<evidence type="ECO:0000259" key="3">
    <source>
        <dbReference type="Pfam" id="PF09186"/>
    </source>
</evidence>
<keyword evidence="5" id="KW-1185">Reference proteome</keyword>
<dbReference type="Proteomes" id="UP000217289">
    <property type="component" value="Chromosome"/>
</dbReference>
<evidence type="ECO:0000313" key="5">
    <source>
        <dbReference type="Proteomes" id="UP000217289"/>
    </source>
</evidence>
<dbReference type="InterPro" id="IPR035647">
    <property type="entry name" value="EFG_III/V"/>
</dbReference>
<dbReference type="EMBL" id="CP022163">
    <property type="protein sequence ID" value="ATB29651.1"/>
    <property type="molecule type" value="Genomic_DNA"/>
</dbReference>
<dbReference type="KEGG" id="mbd:MEBOL_003106"/>
<dbReference type="PROSITE" id="PS00910">
    <property type="entry name" value="UPF0029"/>
    <property type="match status" value="1"/>
</dbReference>
<gene>
    <name evidence="4" type="ORF">MEBOL_003106</name>
</gene>
<dbReference type="Gene3D" id="3.30.230.30">
    <property type="entry name" value="Impact, N-terminal domain"/>
    <property type="match status" value="1"/>
</dbReference>
<dbReference type="GO" id="GO:0006446">
    <property type="term" value="P:regulation of translational initiation"/>
    <property type="evidence" value="ECO:0007669"/>
    <property type="project" value="TreeGrafter"/>
</dbReference>